<evidence type="ECO:0000256" key="5">
    <source>
        <dbReference type="ARBA" id="ARBA00022692"/>
    </source>
</evidence>
<dbReference type="PRINTS" id="PR00811">
    <property type="entry name" value="BCTERIALGSPD"/>
</dbReference>
<evidence type="ECO:0000256" key="2">
    <source>
        <dbReference type="ARBA" id="ARBA00006980"/>
    </source>
</evidence>
<evidence type="ECO:0000259" key="14">
    <source>
        <dbReference type="Pfam" id="PF21305"/>
    </source>
</evidence>
<keyword evidence="8" id="KW-0472">Membrane</keyword>
<comment type="subcellular location">
    <subcellularLocation>
        <location evidence="1 10">Cell outer membrane</location>
    </subcellularLocation>
</comment>
<dbReference type="GO" id="GO:0009279">
    <property type="term" value="C:cell outer membrane"/>
    <property type="evidence" value="ECO:0007669"/>
    <property type="project" value="UniProtKB-SubCell"/>
</dbReference>
<keyword evidence="7" id="KW-0653">Protein transport</keyword>
<evidence type="ECO:0000256" key="7">
    <source>
        <dbReference type="ARBA" id="ARBA00022927"/>
    </source>
</evidence>
<dbReference type="GO" id="GO:0015628">
    <property type="term" value="P:protein secretion by the type II secretion system"/>
    <property type="evidence" value="ECO:0007669"/>
    <property type="project" value="InterPro"/>
</dbReference>
<dbReference type="InterPro" id="IPR038591">
    <property type="entry name" value="NolW-like_sf"/>
</dbReference>
<feature type="domain" description="NolW-like" evidence="13">
    <location>
        <begin position="208"/>
        <end position="277"/>
    </location>
</feature>
<dbReference type="InterPro" id="IPR049371">
    <property type="entry name" value="GspD-like_N0"/>
</dbReference>
<feature type="signal peptide" evidence="11">
    <location>
        <begin position="1"/>
        <end position="32"/>
    </location>
</feature>
<feature type="domain" description="GspD-like N0" evidence="14">
    <location>
        <begin position="46"/>
        <end position="115"/>
    </location>
</feature>
<evidence type="ECO:0000259" key="12">
    <source>
        <dbReference type="Pfam" id="PF00263"/>
    </source>
</evidence>
<dbReference type="Gene3D" id="3.30.1370.120">
    <property type="match status" value="3"/>
</dbReference>
<reference evidence="15 16" key="1">
    <citation type="journal article" date="2013" name="Genome Announc.">
        <title>Draft genome sequences for three mercury-methylating, sulfate-reducing bacteria.</title>
        <authorList>
            <person name="Brown S.D."/>
            <person name="Hurt R.A.Jr."/>
            <person name="Gilmour C.C."/>
            <person name="Elias D.A."/>
        </authorList>
    </citation>
    <scope>NUCLEOTIDE SEQUENCE [LARGE SCALE GENOMIC DNA]</scope>
    <source>
        <strain evidence="15 16">DSM 2059</strain>
    </source>
</reference>
<dbReference type="AlphaFoldDB" id="S7V316"/>
<dbReference type="PATRIC" id="fig|1121405.3.peg.2860"/>
<keyword evidence="4" id="KW-1134">Transmembrane beta strand</keyword>
<dbReference type="Pfam" id="PF21305">
    <property type="entry name" value="type_II_gspD_N0"/>
    <property type="match status" value="1"/>
</dbReference>
<accession>S7V316</accession>
<dbReference type="InterPro" id="IPR050810">
    <property type="entry name" value="Bact_Secretion_Sys_Channel"/>
</dbReference>
<keyword evidence="16" id="KW-1185">Reference proteome</keyword>
<evidence type="ECO:0000256" key="10">
    <source>
        <dbReference type="RuleBase" id="RU004004"/>
    </source>
</evidence>
<evidence type="ECO:0000259" key="13">
    <source>
        <dbReference type="Pfam" id="PF03958"/>
    </source>
</evidence>
<evidence type="ECO:0000313" key="16">
    <source>
        <dbReference type="Proteomes" id="UP000014977"/>
    </source>
</evidence>
<dbReference type="InterPro" id="IPR013356">
    <property type="entry name" value="T2SS_GspD"/>
</dbReference>
<evidence type="ECO:0000313" key="15">
    <source>
        <dbReference type="EMBL" id="EPR39048.1"/>
    </source>
</evidence>
<dbReference type="InterPro" id="IPR004846">
    <property type="entry name" value="T2SS/T3SS_dom"/>
</dbReference>
<dbReference type="InterPro" id="IPR005644">
    <property type="entry name" value="NolW-like"/>
</dbReference>
<dbReference type="PROSITE" id="PS51257">
    <property type="entry name" value="PROKAR_LIPOPROTEIN"/>
    <property type="match status" value="1"/>
</dbReference>
<comment type="caution">
    <text evidence="15">The sequence shown here is derived from an EMBL/GenBank/DDBJ whole genome shotgun (WGS) entry which is preliminary data.</text>
</comment>
<evidence type="ECO:0000256" key="8">
    <source>
        <dbReference type="ARBA" id="ARBA00023136"/>
    </source>
</evidence>
<evidence type="ECO:0000256" key="11">
    <source>
        <dbReference type="SAM" id="SignalP"/>
    </source>
</evidence>
<feature type="domain" description="Type II/III secretion system secretin-like" evidence="12">
    <location>
        <begin position="461"/>
        <end position="623"/>
    </location>
</feature>
<dbReference type="EMBL" id="ATHJ01000094">
    <property type="protein sequence ID" value="EPR39048.1"/>
    <property type="molecule type" value="Genomic_DNA"/>
</dbReference>
<keyword evidence="3 10" id="KW-0813">Transport</keyword>
<dbReference type="eggNOG" id="COG1450">
    <property type="taxonomic scope" value="Bacteria"/>
</dbReference>
<evidence type="ECO:0000256" key="9">
    <source>
        <dbReference type="ARBA" id="ARBA00023237"/>
    </source>
</evidence>
<feature type="chain" id="PRO_5011488626" evidence="11">
    <location>
        <begin position="33"/>
        <end position="672"/>
    </location>
</feature>
<dbReference type="RefSeq" id="WP_020877120.1">
    <property type="nucleotide sequence ID" value="NZ_ATHJ01000094.1"/>
</dbReference>
<dbReference type="Proteomes" id="UP000014977">
    <property type="component" value="Unassembled WGS sequence"/>
</dbReference>
<evidence type="ECO:0000256" key="1">
    <source>
        <dbReference type="ARBA" id="ARBA00004442"/>
    </source>
</evidence>
<gene>
    <name evidence="15" type="ORF">dsmv_0458</name>
</gene>
<sequence>MKSYDTLNRRWIRICTISFVLMFLACPMFVFAQSGNENGKERFVSIDFNDVDINVFIKFISELTHRNFIIDRRVKGKVTIISPSKISVKEAYRVFESVLEVHGYTTVESGEITKVIPSPDARTRDIETLFRDDVRSPDDKVVTQLIPLRYADPEDIKRLFAPLVSKSSVILAYQPTNTLIITDVYSNIIRLINILKTIDVVGVGQEISVIPLENADAEKMVRTLSTVFQAQKTARKPSSPDDGAKFVSDERTNSVIILASEDDSVKIRRLISRLDRELPRGSEGIHVYYLEHATAEDLAKTLQSLSDKGGGQKDTGKKDVPLVPETVQITSDKPTNSLIISAEKDEYAVIEDIIKRLDIPRAMVYIEALIMEVDVTKGFGIGTEWIAGGKVGYGSGKDAWVGGGWSGGGDSPYSILGGIAGAAATGAVGLPQGFSMGVFGETIEIGGLTFQNIGAVAQFFRKDTSTHILSTPQLLTTDNEEAFINVGKNVPYQTKTGTTSTSETYNTYEYRDVGITLKVTPQISKDRLIRMKIEQTLTKLDQAANTSSDERPTTFKREVNTTVIVHDTNTIVIGGLIDDTFSESQSKIPCLGDVPGLGWAFKSMNRGREKTNLFIFLTPHVVKNREEAAVILERKQNEVNAADKEGGIKLYNERKTGDYDTVPSIPELLDQP</sequence>
<dbReference type="STRING" id="897.B2D07_05795"/>
<evidence type="ECO:0000256" key="3">
    <source>
        <dbReference type="ARBA" id="ARBA00022448"/>
    </source>
</evidence>
<dbReference type="InterPro" id="IPR001775">
    <property type="entry name" value="GspD/PilQ"/>
</dbReference>
<dbReference type="PANTHER" id="PTHR30332">
    <property type="entry name" value="PROBABLE GENERAL SECRETION PATHWAY PROTEIN D"/>
    <property type="match status" value="1"/>
</dbReference>
<dbReference type="Pfam" id="PF03958">
    <property type="entry name" value="Secretin_N"/>
    <property type="match status" value="3"/>
</dbReference>
<feature type="domain" description="NolW-like" evidence="13">
    <location>
        <begin position="143"/>
        <end position="200"/>
    </location>
</feature>
<feature type="domain" description="NolW-like" evidence="13">
    <location>
        <begin position="286"/>
        <end position="362"/>
    </location>
</feature>
<dbReference type="PANTHER" id="PTHR30332:SF24">
    <property type="entry name" value="SECRETIN GSPD-RELATED"/>
    <property type="match status" value="1"/>
</dbReference>
<dbReference type="Pfam" id="PF00263">
    <property type="entry name" value="Secretin"/>
    <property type="match status" value="1"/>
</dbReference>
<keyword evidence="5" id="KW-0812">Transmembrane</keyword>
<name>S7V316_DESML</name>
<proteinExistence type="inferred from homology"/>
<protein>
    <submittedName>
        <fullName evidence="15">General secretion pathway protein D</fullName>
    </submittedName>
</protein>
<keyword evidence="6 11" id="KW-0732">Signal</keyword>
<dbReference type="NCBIfam" id="TIGR02517">
    <property type="entry name" value="type_II_gspD"/>
    <property type="match status" value="1"/>
</dbReference>
<evidence type="ECO:0000256" key="4">
    <source>
        <dbReference type="ARBA" id="ARBA00022452"/>
    </source>
</evidence>
<dbReference type="OrthoDB" id="9775455at2"/>
<keyword evidence="9" id="KW-0998">Cell outer membrane</keyword>
<dbReference type="GO" id="GO:0015627">
    <property type="term" value="C:type II protein secretion system complex"/>
    <property type="evidence" value="ECO:0007669"/>
    <property type="project" value="InterPro"/>
</dbReference>
<evidence type="ECO:0000256" key="6">
    <source>
        <dbReference type="ARBA" id="ARBA00022729"/>
    </source>
</evidence>
<organism evidence="15 16">
    <name type="scientific">Desulfococcus multivorans DSM 2059</name>
    <dbReference type="NCBI Taxonomy" id="1121405"/>
    <lineage>
        <taxon>Bacteria</taxon>
        <taxon>Pseudomonadati</taxon>
        <taxon>Thermodesulfobacteriota</taxon>
        <taxon>Desulfobacteria</taxon>
        <taxon>Desulfobacterales</taxon>
        <taxon>Desulfococcaceae</taxon>
        <taxon>Desulfococcus</taxon>
    </lineage>
</organism>
<comment type="similarity">
    <text evidence="2">Belongs to the bacterial secretin family. GSP D subfamily.</text>
</comment>